<organism evidence="8 9">
    <name type="scientific">Aristolochia fimbriata</name>
    <name type="common">White veined hardy Dutchman's pipe vine</name>
    <dbReference type="NCBI Taxonomy" id="158543"/>
    <lineage>
        <taxon>Eukaryota</taxon>
        <taxon>Viridiplantae</taxon>
        <taxon>Streptophyta</taxon>
        <taxon>Embryophyta</taxon>
        <taxon>Tracheophyta</taxon>
        <taxon>Spermatophyta</taxon>
        <taxon>Magnoliopsida</taxon>
        <taxon>Magnoliidae</taxon>
        <taxon>Piperales</taxon>
        <taxon>Aristolochiaceae</taxon>
        <taxon>Aristolochia</taxon>
    </lineage>
</organism>
<comment type="similarity">
    <text evidence="2 7">Belongs to the cytochrome P450 family.</text>
</comment>
<sequence length="482" mass="54971">MVAAVIFVALLLCLFTIFSIVMIDKGRRKSSKKLPPGSLGLPLIGQSLQLLRAMRANTAEEWIQNRVKKYGPVSKLGLFGSPTVFLAGPAANKFVFMADSETLSNDQPRSIQRILGERNISSLRGDDHRRVRAALVSFLKPDVLKDYVGMMDGEVRKHIDTYWKDQRELKVMPLMKTLTFDIICSLLFGLEQGPRRRNIISAFREVMLGLWSVPVNLPFTRFNRSLRGSRRVRTMVTQLIREKRQPLQRGSASPSEDLITCLLKIRDGDDREALSEEEIGDNVVVIMVAGHDTSSVVLTFFIRLLANYPDICAKVLQEQEEIAKCKDPEEPLTWEDLSKMKYTWRTATELLRVISPVFGSFRQVLKDVEFNGYTIPKGWQVFWAAPSTHMEETIFAEPWKFDPSRFDGQTPIAPYSFVAFGGGPRICPGAEFARLEILIAVHHLVTRFDWKLRCKDETFRRDPLPVPNQDLPILLEPRRSVY</sequence>
<dbReference type="GO" id="GO:0020037">
    <property type="term" value="F:heme binding"/>
    <property type="evidence" value="ECO:0007669"/>
    <property type="project" value="InterPro"/>
</dbReference>
<dbReference type="Gene3D" id="1.10.630.10">
    <property type="entry name" value="Cytochrome P450"/>
    <property type="match status" value="1"/>
</dbReference>
<dbReference type="InterPro" id="IPR002401">
    <property type="entry name" value="Cyt_P450_E_grp-I"/>
</dbReference>
<evidence type="ECO:0000256" key="5">
    <source>
        <dbReference type="ARBA" id="ARBA00023004"/>
    </source>
</evidence>
<keyword evidence="4 7" id="KW-0560">Oxidoreductase</keyword>
<keyword evidence="6 7" id="KW-0349">Heme</keyword>
<evidence type="ECO:0000313" key="9">
    <source>
        <dbReference type="Proteomes" id="UP000825729"/>
    </source>
</evidence>
<keyword evidence="3 6" id="KW-0479">Metal-binding</keyword>
<dbReference type="InterPro" id="IPR036396">
    <property type="entry name" value="Cyt_P450_sf"/>
</dbReference>
<dbReference type="EMBL" id="JAINDJ010000003">
    <property type="protein sequence ID" value="KAG9454079.1"/>
    <property type="molecule type" value="Genomic_DNA"/>
</dbReference>
<evidence type="ECO:0000256" key="4">
    <source>
        <dbReference type="ARBA" id="ARBA00023002"/>
    </source>
</evidence>
<dbReference type="InterPro" id="IPR017972">
    <property type="entry name" value="Cyt_P450_CS"/>
</dbReference>
<protein>
    <recommendedName>
        <fullName evidence="10">Cytochrome P450</fullName>
    </recommendedName>
</protein>
<dbReference type="FunFam" id="1.10.630.10:FF:000022">
    <property type="entry name" value="Taxadiene 5-alpha hydroxylase"/>
    <property type="match status" value="1"/>
</dbReference>
<keyword evidence="9" id="KW-1185">Reference proteome</keyword>
<dbReference type="Pfam" id="PF00067">
    <property type="entry name" value="p450"/>
    <property type="match status" value="1"/>
</dbReference>
<evidence type="ECO:0000256" key="6">
    <source>
        <dbReference type="PIRSR" id="PIRSR602401-1"/>
    </source>
</evidence>
<keyword evidence="5 6" id="KW-0408">Iron</keyword>
<dbReference type="PRINTS" id="PR00463">
    <property type="entry name" value="EP450I"/>
</dbReference>
<feature type="binding site" description="axial binding residue" evidence="6">
    <location>
        <position position="427"/>
    </location>
    <ligand>
        <name>heme</name>
        <dbReference type="ChEBI" id="CHEBI:30413"/>
    </ligand>
    <ligandPart>
        <name>Fe</name>
        <dbReference type="ChEBI" id="CHEBI:18248"/>
    </ligandPart>
</feature>
<reference evidence="8 9" key="1">
    <citation type="submission" date="2021-07" db="EMBL/GenBank/DDBJ databases">
        <title>The Aristolochia fimbriata genome: insights into angiosperm evolution, floral development and chemical biosynthesis.</title>
        <authorList>
            <person name="Jiao Y."/>
        </authorList>
    </citation>
    <scope>NUCLEOTIDE SEQUENCE [LARGE SCALE GENOMIC DNA]</scope>
    <source>
        <strain evidence="8">IBCAS-2021</strain>
        <tissue evidence="8">Leaf</tissue>
    </source>
</reference>
<name>A0AAV7EZN8_ARIFI</name>
<dbReference type="InterPro" id="IPR001128">
    <property type="entry name" value="Cyt_P450"/>
</dbReference>
<dbReference type="GO" id="GO:0016125">
    <property type="term" value="P:sterol metabolic process"/>
    <property type="evidence" value="ECO:0007669"/>
    <property type="project" value="TreeGrafter"/>
</dbReference>
<accession>A0AAV7EZN8</accession>
<comment type="caution">
    <text evidence="8">The sequence shown here is derived from an EMBL/GenBank/DDBJ whole genome shotgun (WGS) entry which is preliminary data.</text>
</comment>
<dbReference type="PANTHER" id="PTHR24286">
    <property type="entry name" value="CYTOCHROME P450 26"/>
    <property type="match status" value="1"/>
</dbReference>
<dbReference type="Proteomes" id="UP000825729">
    <property type="component" value="Unassembled WGS sequence"/>
</dbReference>
<dbReference type="GO" id="GO:0005506">
    <property type="term" value="F:iron ion binding"/>
    <property type="evidence" value="ECO:0007669"/>
    <property type="project" value="InterPro"/>
</dbReference>
<evidence type="ECO:0000256" key="3">
    <source>
        <dbReference type="ARBA" id="ARBA00022723"/>
    </source>
</evidence>
<evidence type="ECO:0008006" key="10">
    <source>
        <dbReference type="Google" id="ProtNLM"/>
    </source>
</evidence>
<comment type="cofactor">
    <cofactor evidence="1 6">
        <name>heme</name>
        <dbReference type="ChEBI" id="CHEBI:30413"/>
    </cofactor>
</comment>
<dbReference type="CDD" id="cd11043">
    <property type="entry name" value="CYP90-like"/>
    <property type="match status" value="1"/>
</dbReference>
<gene>
    <name evidence="8" type="ORF">H6P81_006983</name>
</gene>
<dbReference type="SUPFAM" id="SSF48264">
    <property type="entry name" value="Cytochrome P450"/>
    <property type="match status" value="1"/>
</dbReference>
<evidence type="ECO:0000256" key="1">
    <source>
        <dbReference type="ARBA" id="ARBA00001971"/>
    </source>
</evidence>
<evidence type="ECO:0000313" key="8">
    <source>
        <dbReference type="EMBL" id="KAG9454079.1"/>
    </source>
</evidence>
<evidence type="ECO:0000256" key="7">
    <source>
        <dbReference type="RuleBase" id="RU000461"/>
    </source>
</evidence>
<proteinExistence type="inferred from homology"/>
<dbReference type="AlphaFoldDB" id="A0AAV7EZN8"/>
<dbReference type="PRINTS" id="PR00385">
    <property type="entry name" value="P450"/>
</dbReference>
<dbReference type="PANTHER" id="PTHR24286:SF217">
    <property type="entry name" value="OS07G0520300 PROTEIN"/>
    <property type="match status" value="1"/>
</dbReference>
<dbReference type="PROSITE" id="PS00086">
    <property type="entry name" value="CYTOCHROME_P450"/>
    <property type="match status" value="1"/>
</dbReference>
<evidence type="ECO:0000256" key="2">
    <source>
        <dbReference type="ARBA" id="ARBA00010617"/>
    </source>
</evidence>
<keyword evidence="7" id="KW-0503">Monooxygenase</keyword>
<dbReference type="GO" id="GO:0004497">
    <property type="term" value="F:monooxygenase activity"/>
    <property type="evidence" value="ECO:0007669"/>
    <property type="project" value="UniProtKB-KW"/>
</dbReference>
<dbReference type="GO" id="GO:0016705">
    <property type="term" value="F:oxidoreductase activity, acting on paired donors, with incorporation or reduction of molecular oxygen"/>
    <property type="evidence" value="ECO:0007669"/>
    <property type="project" value="InterPro"/>
</dbReference>